<sequence>MVAIRALLFDLDGTLADTDPLHFEAFVAALEPHGIAIDHQFFKTAISGRSNEAICRDLFPNASSAEHDRFADDKEAAFRRASGGLTAIDGLHALLERARGLGARIGLVTNAPAANVRHVLDLLKLTGVFDPLVLGEELPRSKPDPLPYQTALAALGMQPGEALVFEDSLPGVQAAKAAGILTVGLTTTLSADALRQAGADATVADFLDPILPLLLTRGADALTLR</sequence>
<dbReference type="InterPro" id="IPR023214">
    <property type="entry name" value="HAD_sf"/>
</dbReference>
<dbReference type="OrthoDB" id="9800058at2"/>
<keyword evidence="3" id="KW-0479">Metal-binding</keyword>
<evidence type="ECO:0000313" key="7">
    <source>
        <dbReference type="Proteomes" id="UP000283458"/>
    </source>
</evidence>
<comment type="similarity">
    <text evidence="2">Belongs to the HAD-like hydrolase superfamily. CbbY/CbbZ/Gph/YieH family.</text>
</comment>
<keyword evidence="5" id="KW-0119">Carbohydrate metabolism</keyword>
<accession>A0A418VQ37</accession>
<dbReference type="SFLD" id="SFLDG01129">
    <property type="entry name" value="C1.5:_HAD__Beta-PGM__Phosphata"/>
    <property type="match status" value="1"/>
</dbReference>
<dbReference type="NCBIfam" id="TIGR01509">
    <property type="entry name" value="HAD-SF-IA-v3"/>
    <property type="match status" value="1"/>
</dbReference>
<proteinExistence type="inferred from homology"/>
<comment type="caution">
    <text evidence="6">The sequence shown here is derived from an EMBL/GenBank/DDBJ whole genome shotgun (WGS) entry which is preliminary data.</text>
</comment>
<dbReference type="GO" id="GO:0003824">
    <property type="term" value="F:catalytic activity"/>
    <property type="evidence" value="ECO:0007669"/>
    <property type="project" value="UniProtKB-ARBA"/>
</dbReference>
<dbReference type="Proteomes" id="UP000283458">
    <property type="component" value="Unassembled WGS sequence"/>
</dbReference>
<keyword evidence="4" id="KW-0460">Magnesium</keyword>
<evidence type="ECO:0000313" key="6">
    <source>
        <dbReference type="EMBL" id="RJF78374.1"/>
    </source>
</evidence>
<dbReference type="InterPro" id="IPR041492">
    <property type="entry name" value="HAD_2"/>
</dbReference>
<dbReference type="InterPro" id="IPR051600">
    <property type="entry name" value="Beta-PGM-like"/>
</dbReference>
<dbReference type="SFLD" id="SFLDS00003">
    <property type="entry name" value="Haloacid_Dehalogenase"/>
    <property type="match status" value="1"/>
</dbReference>
<dbReference type="InterPro" id="IPR036412">
    <property type="entry name" value="HAD-like_sf"/>
</dbReference>
<dbReference type="CDD" id="cd07505">
    <property type="entry name" value="HAD_BPGM-like"/>
    <property type="match status" value="1"/>
</dbReference>
<reference evidence="6 7" key="1">
    <citation type="submission" date="2018-09" db="EMBL/GenBank/DDBJ databases">
        <authorList>
            <person name="Zhu H."/>
        </authorList>
    </citation>
    <scope>NUCLEOTIDE SEQUENCE [LARGE SCALE GENOMIC DNA]</scope>
    <source>
        <strain evidence="6 7">K2W22B-5</strain>
    </source>
</reference>
<protein>
    <submittedName>
        <fullName evidence="6">HAD family phosphatase</fullName>
    </submittedName>
</protein>
<gene>
    <name evidence="6" type="ORF">D3877_25120</name>
</gene>
<dbReference type="Pfam" id="PF13419">
    <property type="entry name" value="HAD_2"/>
    <property type="match status" value="1"/>
</dbReference>
<organism evidence="6 7">
    <name type="scientific">Azospirillum cavernae</name>
    <dbReference type="NCBI Taxonomy" id="2320860"/>
    <lineage>
        <taxon>Bacteria</taxon>
        <taxon>Pseudomonadati</taxon>
        <taxon>Pseudomonadota</taxon>
        <taxon>Alphaproteobacteria</taxon>
        <taxon>Rhodospirillales</taxon>
        <taxon>Azospirillaceae</taxon>
        <taxon>Azospirillum</taxon>
    </lineage>
</organism>
<dbReference type="InterPro" id="IPR023198">
    <property type="entry name" value="PGP-like_dom2"/>
</dbReference>
<comment type="cofactor">
    <cofactor evidence="1">
        <name>Mg(2+)</name>
        <dbReference type="ChEBI" id="CHEBI:18420"/>
    </cofactor>
</comment>
<dbReference type="SUPFAM" id="SSF56784">
    <property type="entry name" value="HAD-like"/>
    <property type="match status" value="1"/>
</dbReference>
<dbReference type="Gene3D" id="3.40.50.1000">
    <property type="entry name" value="HAD superfamily/HAD-like"/>
    <property type="match status" value="1"/>
</dbReference>
<dbReference type="InterPro" id="IPR006439">
    <property type="entry name" value="HAD-SF_hydro_IA"/>
</dbReference>
<dbReference type="SFLD" id="SFLDG01135">
    <property type="entry name" value="C1.5.6:_HAD__Beta-PGM__Phospha"/>
    <property type="match status" value="1"/>
</dbReference>
<evidence type="ECO:0000256" key="2">
    <source>
        <dbReference type="ARBA" id="ARBA00006171"/>
    </source>
</evidence>
<dbReference type="PANTHER" id="PTHR46193:SF18">
    <property type="entry name" value="HEXITOL PHOSPHATASE B"/>
    <property type="match status" value="1"/>
</dbReference>
<dbReference type="Gene3D" id="1.10.150.240">
    <property type="entry name" value="Putative phosphatase, domain 2"/>
    <property type="match status" value="1"/>
</dbReference>
<evidence type="ECO:0000256" key="3">
    <source>
        <dbReference type="ARBA" id="ARBA00022723"/>
    </source>
</evidence>
<evidence type="ECO:0000256" key="4">
    <source>
        <dbReference type="ARBA" id="ARBA00022842"/>
    </source>
</evidence>
<dbReference type="EMBL" id="QYUL01000004">
    <property type="protein sequence ID" value="RJF78374.1"/>
    <property type="molecule type" value="Genomic_DNA"/>
</dbReference>
<keyword evidence="7" id="KW-1185">Reference proteome</keyword>
<dbReference type="GO" id="GO:0046872">
    <property type="term" value="F:metal ion binding"/>
    <property type="evidence" value="ECO:0007669"/>
    <property type="project" value="UniProtKB-KW"/>
</dbReference>
<evidence type="ECO:0000256" key="1">
    <source>
        <dbReference type="ARBA" id="ARBA00001946"/>
    </source>
</evidence>
<name>A0A418VQ37_9PROT</name>
<dbReference type="AlphaFoldDB" id="A0A418VQ37"/>
<dbReference type="PANTHER" id="PTHR46193">
    <property type="entry name" value="6-PHOSPHOGLUCONATE PHOSPHATASE"/>
    <property type="match status" value="1"/>
</dbReference>
<evidence type="ECO:0000256" key="5">
    <source>
        <dbReference type="ARBA" id="ARBA00023277"/>
    </source>
</evidence>